<dbReference type="InterPro" id="IPR013083">
    <property type="entry name" value="Znf_RING/FYVE/PHD"/>
</dbReference>
<feature type="compositionally biased region" description="Low complexity" evidence="14">
    <location>
        <begin position="1539"/>
        <end position="1556"/>
    </location>
</feature>
<evidence type="ECO:0000256" key="8">
    <source>
        <dbReference type="ARBA" id="ARBA00023054"/>
    </source>
</evidence>
<feature type="region of interest" description="Disordered" evidence="14">
    <location>
        <begin position="1528"/>
        <end position="1565"/>
    </location>
</feature>
<dbReference type="Proteomes" id="UP001175001">
    <property type="component" value="Unassembled WGS sequence"/>
</dbReference>
<dbReference type="GO" id="GO:0051254">
    <property type="term" value="P:positive regulation of RNA metabolic process"/>
    <property type="evidence" value="ECO:0007669"/>
    <property type="project" value="UniProtKB-ARBA"/>
</dbReference>
<evidence type="ECO:0000256" key="9">
    <source>
        <dbReference type="ARBA" id="ARBA00023163"/>
    </source>
</evidence>
<dbReference type="GO" id="GO:0000956">
    <property type="term" value="P:nuclear-transcribed mRNA catabolic process"/>
    <property type="evidence" value="ECO:0007669"/>
    <property type="project" value="UniProtKB-ARBA"/>
</dbReference>
<evidence type="ECO:0000313" key="17">
    <source>
        <dbReference type="EMBL" id="KAK0650706.1"/>
    </source>
</evidence>
<dbReference type="InterPro" id="IPR003954">
    <property type="entry name" value="RRM_euk-type"/>
</dbReference>
<feature type="compositionally biased region" description="Polar residues" evidence="14">
    <location>
        <begin position="1216"/>
        <end position="1227"/>
    </location>
</feature>
<feature type="compositionally biased region" description="Low complexity" evidence="14">
    <location>
        <begin position="1258"/>
        <end position="1275"/>
    </location>
</feature>
<dbReference type="PANTHER" id="PTHR12603:SF0">
    <property type="entry name" value="CCR4-NOT TRANSCRIPTION COMPLEX SUBUNIT 4"/>
    <property type="match status" value="1"/>
</dbReference>
<feature type="compositionally biased region" description="Low complexity" evidence="14">
    <location>
        <begin position="446"/>
        <end position="458"/>
    </location>
</feature>
<evidence type="ECO:0000259" key="15">
    <source>
        <dbReference type="PROSITE" id="PS50089"/>
    </source>
</evidence>
<organism evidence="17 18">
    <name type="scientific">Lasiodiplodia hormozganensis</name>
    <dbReference type="NCBI Taxonomy" id="869390"/>
    <lineage>
        <taxon>Eukaryota</taxon>
        <taxon>Fungi</taxon>
        <taxon>Dikarya</taxon>
        <taxon>Ascomycota</taxon>
        <taxon>Pezizomycotina</taxon>
        <taxon>Dothideomycetes</taxon>
        <taxon>Dothideomycetes incertae sedis</taxon>
        <taxon>Botryosphaeriales</taxon>
        <taxon>Botryosphaeriaceae</taxon>
        <taxon>Lasiodiplodia</taxon>
    </lineage>
</organism>
<feature type="compositionally biased region" description="Basic and acidic residues" evidence="14">
    <location>
        <begin position="344"/>
        <end position="358"/>
    </location>
</feature>
<dbReference type="GO" id="GO:0016567">
    <property type="term" value="P:protein ubiquitination"/>
    <property type="evidence" value="ECO:0007669"/>
    <property type="project" value="TreeGrafter"/>
</dbReference>
<evidence type="ECO:0000256" key="11">
    <source>
        <dbReference type="PROSITE-ProRule" id="PRU00175"/>
    </source>
</evidence>
<feature type="region of interest" description="Disordered" evidence="14">
    <location>
        <begin position="979"/>
        <end position="1306"/>
    </location>
</feature>
<dbReference type="SMART" id="SM00361">
    <property type="entry name" value="RRM_1"/>
    <property type="match status" value="1"/>
</dbReference>
<feature type="region of interest" description="Disordered" evidence="14">
    <location>
        <begin position="251"/>
        <end position="385"/>
    </location>
</feature>
<feature type="compositionally biased region" description="Basic and acidic residues" evidence="14">
    <location>
        <begin position="366"/>
        <end position="385"/>
    </location>
</feature>
<feature type="compositionally biased region" description="Basic and acidic residues" evidence="14">
    <location>
        <begin position="888"/>
        <end position="897"/>
    </location>
</feature>
<evidence type="ECO:0000256" key="7">
    <source>
        <dbReference type="ARBA" id="ARBA00023015"/>
    </source>
</evidence>
<dbReference type="CDD" id="cd12438">
    <property type="entry name" value="RRM_CNOT4"/>
    <property type="match status" value="1"/>
</dbReference>
<evidence type="ECO:0000256" key="4">
    <source>
        <dbReference type="ARBA" id="ARBA00022771"/>
    </source>
</evidence>
<evidence type="ECO:0000256" key="13">
    <source>
        <dbReference type="SAM" id="Coils"/>
    </source>
</evidence>
<feature type="compositionally biased region" description="Basic and acidic residues" evidence="14">
    <location>
        <begin position="1163"/>
        <end position="1188"/>
    </location>
</feature>
<evidence type="ECO:0000256" key="5">
    <source>
        <dbReference type="ARBA" id="ARBA00022833"/>
    </source>
</evidence>
<dbReference type="FunFam" id="3.30.70.330:FF:000257">
    <property type="entry name" value="CCR4-NOT core complex subunit Not4"/>
    <property type="match status" value="1"/>
</dbReference>
<dbReference type="InterPro" id="IPR034261">
    <property type="entry name" value="CNOT4_RRM"/>
</dbReference>
<dbReference type="CDD" id="cd16618">
    <property type="entry name" value="mRING-HC-C4C4_CNOT4"/>
    <property type="match status" value="1"/>
</dbReference>
<dbReference type="InterPro" id="IPR039515">
    <property type="entry name" value="NOT4_mRING-HC-C4C4"/>
</dbReference>
<dbReference type="InterPro" id="IPR039780">
    <property type="entry name" value="Mot2"/>
</dbReference>
<dbReference type="FunFam" id="3.30.40.10:FF:000006">
    <property type="entry name" value="CCR4-NOT transcription complex subunit 4"/>
    <property type="match status" value="1"/>
</dbReference>
<evidence type="ECO:0000256" key="1">
    <source>
        <dbReference type="ARBA" id="ARBA00004123"/>
    </source>
</evidence>
<dbReference type="InterPro" id="IPR000504">
    <property type="entry name" value="RRM_dom"/>
</dbReference>
<feature type="compositionally biased region" description="Low complexity" evidence="14">
    <location>
        <begin position="1050"/>
        <end position="1065"/>
    </location>
</feature>
<feature type="compositionally biased region" description="Low complexity" evidence="14">
    <location>
        <begin position="275"/>
        <end position="285"/>
    </location>
</feature>
<dbReference type="InterPro" id="IPR012677">
    <property type="entry name" value="Nucleotide-bd_a/b_plait_sf"/>
</dbReference>
<dbReference type="SUPFAM" id="SSF57850">
    <property type="entry name" value="RING/U-box"/>
    <property type="match status" value="1"/>
</dbReference>
<evidence type="ECO:0000259" key="16">
    <source>
        <dbReference type="PROSITE" id="PS50102"/>
    </source>
</evidence>
<feature type="compositionally biased region" description="Basic residues" evidence="14">
    <location>
        <begin position="1198"/>
        <end position="1210"/>
    </location>
</feature>
<feature type="compositionally biased region" description="Low complexity" evidence="14">
    <location>
        <begin position="858"/>
        <end position="871"/>
    </location>
</feature>
<evidence type="ECO:0000256" key="3">
    <source>
        <dbReference type="ARBA" id="ARBA00022723"/>
    </source>
</evidence>
<keyword evidence="9" id="KW-0804">Transcription</keyword>
<dbReference type="PROSITE" id="PS50089">
    <property type="entry name" value="ZF_RING_2"/>
    <property type="match status" value="1"/>
</dbReference>
<dbReference type="InterPro" id="IPR035979">
    <property type="entry name" value="RBD_domain_sf"/>
</dbReference>
<keyword evidence="6 12" id="KW-0694">RNA-binding</keyword>
<evidence type="ECO:0000256" key="12">
    <source>
        <dbReference type="PROSITE-ProRule" id="PRU00176"/>
    </source>
</evidence>
<dbReference type="SMART" id="SM00360">
    <property type="entry name" value="RRM"/>
    <property type="match status" value="1"/>
</dbReference>
<feature type="compositionally biased region" description="Basic and acidic residues" evidence="14">
    <location>
        <begin position="425"/>
        <end position="445"/>
    </location>
</feature>
<dbReference type="Gene3D" id="3.30.40.10">
    <property type="entry name" value="Zinc/RING finger domain, C3HC4 (zinc finger)"/>
    <property type="match status" value="1"/>
</dbReference>
<keyword evidence="5" id="KW-0862">Zinc</keyword>
<keyword evidence="7" id="KW-0805">Transcription regulation</keyword>
<keyword evidence="4 11" id="KW-0863">Zinc-finger</keyword>
<evidence type="ECO:0000313" key="18">
    <source>
        <dbReference type="Proteomes" id="UP001175001"/>
    </source>
</evidence>
<feature type="region of interest" description="Disordered" evidence="14">
    <location>
        <begin position="421"/>
        <end position="500"/>
    </location>
</feature>
<dbReference type="Gene3D" id="3.30.70.330">
    <property type="match status" value="1"/>
</dbReference>
<feature type="compositionally biased region" description="Polar residues" evidence="14">
    <location>
        <begin position="1107"/>
        <end position="1142"/>
    </location>
</feature>
<protein>
    <submittedName>
        <fullName evidence="17">General negative regulator of transcription C16C9.04c</fullName>
    </submittedName>
</protein>
<feature type="domain" description="RRM" evidence="16">
    <location>
        <begin position="123"/>
        <end position="209"/>
    </location>
</feature>
<dbReference type="GO" id="GO:0010557">
    <property type="term" value="P:positive regulation of macromolecule biosynthetic process"/>
    <property type="evidence" value="ECO:0007669"/>
    <property type="project" value="UniProtKB-ARBA"/>
</dbReference>
<dbReference type="GO" id="GO:0005634">
    <property type="term" value="C:nucleus"/>
    <property type="evidence" value="ECO:0007669"/>
    <property type="project" value="UniProtKB-SubCell"/>
</dbReference>
<dbReference type="Pfam" id="PF00076">
    <property type="entry name" value="RRM_1"/>
    <property type="match status" value="1"/>
</dbReference>
<keyword evidence="18" id="KW-1185">Reference proteome</keyword>
<feature type="compositionally biased region" description="Low complexity" evidence="14">
    <location>
        <begin position="328"/>
        <end position="343"/>
    </location>
</feature>
<dbReference type="PANTHER" id="PTHR12603">
    <property type="entry name" value="CCR4-NOT TRANSCRIPTION COMPLEX RELATED"/>
    <property type="match status" value="1"/>
</dbReference>
<feature type="coiled-coil region" evidence="13">
    <location>
        <begin position="79"/>
        <end position="112"/>
    </location>
</feature>
<feature type="coiled-coil region" evidence="13">
    <location>
        <begin position="1643"/>
        <end position="1670"/>
    </location>
</feature>
<keyword evidence="2" id="KW-0678">Repressor</keyword>
<dbReference type="GO" id="GO:0061630">
    <property type="term" value="F:ubiquitin protein ligase activity"/>
    <property type="evidence" value="ECO:0007669"/>
    <property type="project" value="UniProtKB-ARBA"/>
</dbReference>
<dbReference type="GO" id="GO:0030015">
    <property type="term" value="C:CCR4-NOT core complex"/>
    <property type="evidence" value="ECO:0007669"/>
    <property type="project" value="UniProtKB-ARBA"/>
</dbReference>
<feature type="compositionally biased region" description="Basic residues" evidence="14">
    <location>
        <begin position="739"/>
        <end position="750"/>
    </location>
</feature>
<keyword evidence="10" id="KW-0539">Nucleus</keyword>
<feature type="compositionally biased region" description="Polar residues" evidence="14">
    <location>
        <begin position="839"/>
        <end position="849"/>
    </location>
</feature>
<dbReference type="SUPFAM" id="SSF54928">
    <property type="entry name" value="RNA-binding domain, RBD"/>
    <property type="match status" value="1"/>
</dbReference>
<dbReference type="Pfam" id="PF14570">
    <property type="entry name" value="zf-RING_4"/>
    <property type="match status" value="1"/>
</dbReference>
<feature type="compositionally biased region" description="Polar residues" evidence="14">
    <location>
        <begin position="898"/>
        <end position="912"/>
    </location>
</feature>
<evidence type="ECO:0000256" key="6">
    <source>
        <dbReference type="ARBA" id="ARBA00022884"/>
    </source>
</evidence>
<comment type="subcellular location">
    <subcellularLocation>
        <location evidence="1">Nucleus</location>
    </subcellularLocation>
</comment>
<dbReference type="GO" id="GO:0008270">
    <property type="term" value="F:zinc ion binding"/>
    <property type="evidence" value="ECO:0007669"/>
    <property type="project" value="UniProtKB-KW"/>
</dbReference>
<gene>
    <name evidence="17" type="ORF">DIS24_g6586</name>
</gene>
<reference evidence="17" key="1">
    <citation type="submission" date="2023-06" db="EMBL/GenBank/DDBJ databases">
        <title>Multi-omics analyses reveal the molecular pathogenesis toolkit of Lasiodiplodia hormozganensis, a cross-kingdom pathogen.</title>
        <authorList>
            <person name="Felix C."/>
            <person name="Meneses R."/>
            <person name="Goncalves M.F.M."/>
            <person name="Tilleman L."/>
            <person name="Duarte A.S."/>
            <person name="Jorrin-Novo J.V."/>
            <person name="Van De Peer Y."/>
            <person name="Deforce D."/>
            <person name="Van Nieuwerburgh F."/>
            <person name="Esteves A.C."/>
            <person name="Alves A."/>
        </authorList>
    </citation>
    <scope>NUCLEOTIDE SEQUENCE</scope>
    <source>
        <strain evidence="17">CBS 339.90</strain>
    </source>
</reference>
<proteinExistence type="predicted"/>
<evidence type="ECO:0000256" key="14">
    <source>
        <dbReference type="SAM" id="MobiDB-lite"/>
    </source>
</evidence>
<keyword evidence="3" id="KW-0479">Metal-binding</keyword>
<comment type="caution">
    <text evidence="17">The sequence shown here is derived from an EMBL/GenBank/DDBJ whole genome shotgun (WGS) entry which is preliminary data.</text>
</comment>
<feature type="domain" description="RING-type" evidence="15">
    <location>
        <begin position="18"/>
        <end position="61"/>
    </location>
</feature>
<keyword evidence="8 13" id="KW-0175">Coiled coil</keyword>
<feature type="region of interest" description="Disordered" evidence="14">
    <location>
        <begin position="825"/>
        <end position="912"/>
    </location>
</feature>
<dbReference type="EMBL" id="JAUJDW010000033">
    <property type="protein sequence ID" value="KAK0650706.1"/>
    <property type="molecule type" value="Genomic_DNA"/>
</dbReference>
<feature type="compositionally biased region" description="Low complexity" evidence="14">
    <location>
        <begin position="1085"/>
        <end position="1105"/>
    </location>
</feature>
<dbReference type="PROSITE" id="PS50102">
    <property type="entry name" value="RRM"/>
    <property type="match status" value="1"/>
</dbReference>
<feature type="region of interest" description="Disordered" evidence="14">
    <location>
        <begin position="705"/>
        <end position="760"/>
    </location>
</feature>
<sequence length="1680" mass="176844">MSRTQVDQFIDDEEEELCPLCVEEFDLSDKNFKPCPCGYQICQFCYNNIKTTMNGLCPACRRPYDEKSIEWKVISPEEMANYKADLAQQAKKKAAARQKEAQKREADSLSRKHLAGLRVVQKNLVYVTGLNPTTREDKLLETLRGDQYFGQYGKIIKIVVSKAKDTSHPQQSVGVYVTFAKKEDAATCIAAVDGSVNGDRVLRAQYGTTKYCSAYLRNEQCNNRNCMFLHEPGEESDSFTRQDLSSMNVISTQNPNQARPSSSVQPHPQPPPQHAPQSVAAASQPMKRQESHDGSNGSQDGPALPSHASWANKPPPAARHTPQPTSTAAASPKVASPAPAPAAKPEEPKPKKAGKAKESTPPPPESPKETPEEPPAEPKRPKSYLDEILKNLSGTGLEFVFSATALKDEELQIISSFPPLFDMNGGERRKALKEKEAEERQRLEAETQALREAALAQQEQEEATGGGSMQLGGEPEERSDVVHTPQHAIQAPGQQSIGGSSLGLDQNFGLSEQMANLGLNRGLTTQQQQQLLLQQFKSANTQANSNLFQNAQAQVQPGMQGNAAGHARHTSRFTFANDGNTASANVKPVANAKLMNQQSSMMPPNSHFSQLSQHQPLGQQFYSSSVQGPPPGLKTTGTPPISGGGMFGQGHGFATSGVGYGANAMGRNAQEDAMRELLRGRGGNAGGSQLHDTGKRELMFPSFLHQNPTATSTPSPAPGLLNFPYGPQPGAYQESGSQKQKKKGKKHRHANTSSSGGGVVDVADPSILQARLHQGGAMVGQGLYAGQGQVGEQDPLSRSVDALVGEADMQPMHMADLSYLLEQPRRSTPTVPPGLSAPVSRTGTPSSASIRPPPGIPTPHAATPHAITPAVPDLPLPTSRSGTPARKSTKESERSKATEVSTEASKTPTITKSVPGKVNSAVATPITAKAVPATKVETPKVGDKAKTKSKGFDLEHLPVTPSRPVEEVQPSPARTIAQVVASEPKASSVPPSPLRAEQVKPEAKSTMSSTKRQHPGPLQIPKKEPLGSENVVSASDAAKNPRAMSITAESSSRPGTPTGAPTGSPLKRTGPQIMRITNTPKTETPPAVSASSASATAAIPPSVVSIRSRQPSVASLNQPGTPLSEFVSDNASMTSASMSRTNSPPPSSRVGSAPQRIKTKSQAKKERQERARQMTEVELGLKESRTPSEEPVIEGIQTRKKKEKKAKPAKAAKTAVSTPSGSRTNTPGPAEKAPIPEPQPEAPAAPAAEKEEKKKKPTAAAEIVATPAAAAAAAAPAPPAPPAAAAAEQQPAPTTTHSHTKPSPPAITPAAIIAKLQASGAITHEKLENMFKSFPHAGPNERAMTLADVPNRDRQYVLSDEAIRAVLERREGPHRLGGEDGRISSRVLVTPEGTILRGLSREEEDRYLELEASLRKKGSAAGAAGQRWNPTKEPYFDLERIVRNLNVRCVVDKSNTLRQTQAALQKAAQQAAAAAGVNTSGGGGGGGGAGGAAAAAAAAAKLFDEAANYNDEFIMPASPTLPDDALIPPTAVENADRPSTTSNNLSASTSSTATTSIVSGGGPSANNTPAGNSLLSAPFESHYIQMNGITLSDAAAPVLGIDLGKNGLLFSGGSITGGPGGPKGVAAATAAAAAKSGGPVLAVHEIEKELNVEKQRANEYTKKLNAAIKRNRKVVGAASH</sequence>
<feature type="region of interest" description="Disordered" evidence="14">
    <location>
        <begin position="621"/>
        <end position="649"/>
    </location>
</feature>
<feature type="compositionally biased region" description="Low complexity" evidence="14">
    <location>
        <begin position="1283"/>
        <end position="1297"/>
    </location>
</feature>
<name>A0AA40CTA3_9PEZI</name>
<accession>A0AA40CTA3</accession>
<evidence type="ECO:0000256" key="10">
    <source>
        <dbReference type="ARBA" id="ARBA00023242"/>
    </source>
</evidence>
<dbReference type="InterPro" id="IPR001841">
    <property type="entry name" value="Znf_RING"/>
</dbReference>
<evidence type="ECO:0000256" key="2">
    <source>
        <dbReference type="ARBA" id="ARBA00022491"/>
    </source>
</evidence>
<dbReference type="GO" id="GO:0003723">
    <property type="term" value="F:RNA binding"/>
    <property type="evidence" value="ECO:0007669"/>
    <property type="project" value="UniProtKB-UniRule"/>
</dbReference>